<organism evidence="7 8">
    <name type="scientific">Actinophytocola algeriensis</name>
    <dbReference type="NCBI Taxonomy" id="1768010"/>
    <lineage>
        <taxon>Bacteria</taxon>
        <taxon>Bacillati</taxon>
        <taxon>Actinomycetota</taxon>
        <taxon>Actinomycetes</taxon>
        <taxon>Pseudonocardiales</taxon>
        <taxon>Pseudonocardiaceae</taxon>
    </lineage>
</organism>
<feature type="domain" description="HTH iclR-type" evidence="5">
    <location>
        <begin position="26"/>
        <end position="88"/>
    </location>
</feature>
<dbReference type="InterPro" id="IPR014757">
    <property type="entry name" value="Tscrpt_reg_IclR_C"/>
</dbReference>
<dbReference type="EMBL" id="JACHJQ010000006">
    <property type="protein sequence ID" value="MBB4909971.1"/>
    <property type="molecule type" value="Genomic_DNA"/>
</dbReference>
<keyword evidence="8" id="KW-1185">Reference proteome</keyword>
<protein>
    <submittedName>
        <fullName evidence="7">DNA-binding IclR family transcriptional regulator</fullName>
    </submittedName>
</protein>
<dbReference type="SUPFAM" id="SSF55781">
    <property type="entry name" value="GAF domain-like"/>
    <property type="match status" value="1"/>
</dbReference>
<dbReference type="PROSITE" id="PS51077">
    <property type="entry name" value="HTH_ICLR"/>
    <property type="match status" value="1"/>
</dbReference>
<evidence type="ECO:0000256" key="2">
    <source>
        <dbReference type="ARBA" id="ARBA00023125"/>
    </source>
</evidence>
<dbReference type="GO" id="GO:0045892">
    <property type="term" value="P:negative regulation of DNA-templated transcription"/>
    <property type="evidence" value="ECO:0007669"/>
    <property type="project" value="TreeGrafter"/>
</dbReference>
<evidence type="ECO:0000256" key="4">
    <source>
        <dbReference type="SAM" id="MobiDB-lite"/>
    </source>
</evidence>
<keyword evidence="3" id="KW-0804">Transcription</keyword>
<comment type="caution">
    <text evidence="7">The sequence shown here is derived from an EMBL/GenBank/DDBJ whole genome shotgun (WGS) entry which is preliminary data.</text>
</comment>
<evidence type="ECO:0000259" key="6">
    <source>
        <dbReference type="PROSITE" id="PS51078"/>
    </source>
</evidence>
<sequence>MATKTRGARPTRTDDQLGPKSANYHTHALTRGLVLLDLLASVPPPVTLTGMHEHTGLPKSTLVRLLAALTEMRFVVRVDERPAYRLGHKVMALADAYVSSLDLSAAAGSYLDELARETQQTSNLGLLDGREVVHVCVRQPDRPLRFETSPGARDSTHSTGLGKMLLAGVAPEALAAYLPAEPFPARTDRTITSLDEMTKEVRRTQRRGYAIDDNESSAGLKCLAVPVTVADQTLAALSVSGPAGEFTPKKQKEYLERLTTAAAALAADHDVVAVLSRMHESMGEP</sequence>
<proteinExistence type="predicted"/>
<dbReference type="InterPro" id="IPR036388">
    <property type="entry name" value="WH-like_DNA-bd_sf"/>
</dbReference>
<dbReference type="SMART" id="SM00346">
    <property type="entry name" value="HTH_ICLR"/>
    <property type="match status" value="1"/>
</dbReference>
<dbReference type="PANTHER" id="PTHR30136:SF24">
    <property type="entry name" value="HTH-TYPE TRANSCRIPTIONAL REPRESSOR ALLR"/>
    <property type="match status" value="1"/>
</dbReference>
<dbReference type="InterPro" id="IPR050707">
    <property type="entry name" value="HTH_MetabolicPath_Reg"/>
</dbReference>
<gene>
    <name evidence="7" type="ORF">FHR82_006229</name>
</gene>
<evidence type="ECO:0000313" key="8">
    <source>
        <dbReference type="Proteomes" id="UP000520767"/>
    </source>
</evidence>
<dbReference type="Proteomes" id="UP000520767">
    <property type="component" value="Unassembled WGS sequence"/>
</dbReference>
<evidence type="ECO:0000313" key="7">
    <source>
        <dbReference type="EMBL" id="MBB4909971.1"/>
    </source>
</evidence>
<dbReference type="InterPro" id="IPR036390">
    <property type="entry name" value="WH_DNA-bd_sf"/>
</dbReference>
<reference evidence="7 8" key="1">
    <citation type="submission" date="2020-08" db="EMBL/GenBank/DDBJ databases">
        <title>Genomic Encyclopedia of Type Strains, Phase III (KMG-III): the genomes of soil and plant-associated and newly described type strains.</title>
        <authorList>
            <person name="Whitman W."/>
        </authorList>
    </citation>
    <scope>NUCLEOTIDE SEQUENCE [LARGE SCALE GENOMIC DNA]</scope>
    <source>
        <strain evidence="7 8">CECT 8960</strain>
    </source>
</reference>
<dbReference type="Pfam" id="PF09339">
    <property type="entry name" value="HTH_IclR"/>
    <property type="match status" value="1"/>
</dbReference>
<dbReference type="PANTHER" id="PTHR30136">
    <property type="entry name" value="HELIX-TURN-HELIX TRANSCRIPTIONAL REGULATOR, ICLR FAMILY"/>
    <property type="match status" value="1"/>
</dbReference>
<name>A0A7W7QB84_9PSEU</name>
<dbReference type="Gene3D" id="1.10.10.10">
    <property type="entry name" value="Winged helix-like DNA-binding domain superfamily/Winged helix DNA-binding domain"/>
    <property type="match status" value="1"/>
</dbReference>
<dbReference type="RefSeq" id="WP_184814011.1">
    <property type="nucleotide sequence ID" value="NZ_JACHJQ010000006.1"/>
</dbReference>
<dbReference type="GO" id="GO:0003677">
    <property type="term" value="F:DNA binding"/>
    <property type="evidence" value="ECO:0007669"/>
    <property type="project" value="UniProtKB-KW"/>
</dbReference>
<dbReference type="Pfam" id="PF01614">
    <property type="entry name" value="IclR_C"/>
    <property type="match status" value="1"/>
</dbReference>
<dbReference type="InterPro" id="IPR005471">
    <property type="entry name" value="Tscrpt_reg_IclR_N"/>
</dbReference>
<feature type="domain" description="IclR-ED" evidence="6">
    <location>
        <begin position="89"/>
        <end position="271"/>
    </location>
</feature>
<evidence type="ECO:0000256" key="1">
    <source>
        <dbReference type="ARBA" id="ARBA00023015"/>
    </source>
</evidence>
<keyword evidence="1" id="KW-0805">Transcription regulation</keyword>
<dbReference type="AlphaFoldDB" id="A0A7W7QB84"/>
<evidence type="ECO:0000256" key="3">
    <source>
        <dbReference type="ARBA" id="ARBA00023163"/>
    </source>
</evidence>
<dbReference type="InterPro" id="IPR029016">
    <property type="entry name" value="GAF-like_dom_sf"/>
</dbReference>
<dbReference type="GO" id="GO:0003700">
    <property type="term" value="F:DNA-binding transcription factor activity"/>
    <property type="evidence" value="ECO:0007669"/>
    <property type="project" value="TreeGrafter"/>
</dbReference>
<dbReference type="PROSITE" id="PS51078">
    <property type="entry name" value="ICLR_ED"/>
    <property type="match status" value="1"/>
</dbReference>
<feature type="region of interest" description="Disordered" evidence="4">
    <location>
        <begin position="1"/>
        <end position="22"/>
    </location>
</feature>
<dbReference type="Gene3D" id="3.30.450.40">
    <property type="match status" value="1"/>
</dbReference>
<evidence type="ECO:0000259" key="5">
    <source>
        <dbReference type="PROSITE" id="PS51077"/>
    </source>
</evidence>
<dbReference type="SUPFAM" id="SSF46785">
    <property type="entry name" value="Winged helix' DNA-binding domain"/>
    <property type="match status" value="1"/>
</dbReference>
<accession>A0A7W7QB84</accession>
<keyword evidence="2 7" id="KW-0238">DNA-binding</keyword>